<gene>
    <name evidence="2" type="ORF">EV191_104108</name>
</gene>
<dbReference type="InterPro" id="IPR036271">
    <property type="entry name" value="Tet_transcr_reg_TetR-rel_C_sf"/>
</dbReference>
<reference evidence="2 3" key="1">
    <citation type="submission" date="2019-03" db="EMBL/GenBank/DDBJ databases">
        <title>Genomic Encyclopedia of Type Strains, Phase IV (KMG-IV): sequencing the most valuable type-strain genomes for metagenomic binning, comparative biology and taxonomic classification.</title>
        <authorList>
            <person name="Goeker M."/>
        </authorList>
    </citation>
    <scope>NUCLEOTIDE SEQUENCE [LARGE SCALE GENOMIC DNA]</scope>
    <source>
        <strain evidence="2 3">DSM 45765</strain>
    </source>
</reference>
<evidence type="ECO:0000313" key="2">
    <source>
        <dbReference type="EMBL" id="TCP53541.1"/>
    </source>
</evidence>
<dbReference type="Gene3D" id="1.10.357.10">
    <property type="entry name" value="Tetracycline Repressor, domain 2"/>
    <property type="match status" value="1"/>
</dbReference>
<dbReference type="SUPFAM" id="SSF48498">
    <property type="entry name" value="Tetracyclin repressor-like, C-terminal domain"/>
    <property type="match status" value="1"/>
</dbReference>
<sequence>MGRREQALDAAIQVLGNHGPRTLTHRAVDTAGDLPEGTTSNYFRSRDQLIGGILEHVRARENERYAVVAASPTPRDAAGIAEDAVAMLHFLRTEGRDLALARHALFLEAANRPELGPALREGATQWHALTAERLRLAGSVTPETHARALLACLDGLLIATLAYSQQPDNTTEAIHSLVHAMLPAQQASAPR</sequence>
<dbReference type="RefSeq" id="WP_132877264.1">
    <property type="nucleotide sequence ID" value="NZ_SLXQ01000004.1"/>
</dbReference>
<name>A0A4R2R243_9PSEU</name>
<dbReference type="AlphaFoldDB" id="A0A4R2R243"/>
<dbReference type="Pfam" id="PF17940">
    <property type="entry name" value="TetR_C_31"/>
    <property type="match status" value="1"/>
</dbReference>
<dbReference type="Proteomes" id="UP000294911">
    <property type="component" value="Unassembled WGS sequence"/>
</dbReference>
<keyword evidence="3" id="KW-1185">Reference proteome</keyword>
<proteinExistence type="predicted"/>
<dbReference type="InterPro" id="IPR009057">
    <property type="entry name" value="Homeodomain-like_sf"/>
</dbReference>
<organism evidence="2 3">
    <name type="scientific">Tamaricihabitans halophyticus</name>
    <dbReference type="NCBI Taxonomy" id="1262583"/>
    <lineage>
        <taxon>Bacteria</taxon>
        <taxon>Bacillati</taxon>
        <taxon>Actinomycetota</taxon>
        <taxon>Actinomycetes</taxon>
        <taxon>Pseudonocardiales</taxon>
        <taxon>Pseudonocardiaceae</taxon>
        <taxon>Tamaricihabitans</taxon>
    </lineage>
</organism>
<comment type="caution">
    <text evidence="2">The sequence shown here is derived from an EMBL/GenBank/DDBJ whole genome shotgun (WGS) entry which is preliminary data.</text>
</comment>
<evidence type="ECO:0000313" key="3">
    <source>
        <dbReference type="Proteomes" id="UP000294911"/>
    </source>
</evidence>
<dbReference type="InterPro" id="IPR041583">
    <property type="entry name" value="TetR_C_31"/>
</dbReference>
<dbReference type="EMBL" id="SLXQ01000004">
    <property type="protein sequence ID" value="TCP53541.1"/>
    <property type="molecule type" value="Genomic_DNA"/>
</dbReference>
<dbReference type="OrthoDB" id="7506349at2"/>
<dbReference type="SUPFAM" id="SSF46689">
    <property type="entry name" value="Homeodomain-like"/>
    <property type="match status" value="1"/>
</dbReference>
<protein>
    <submittedName>
        <fullName evidence="2">TetR family transcriptional regulator</fullName>
    </submittedName>
</protein>
<evidence type="ECO:0000259" key="1">
    <source>
        <dbReference type="Pfam" id="PF17940"/>
    </source>
</evidence>
<feature type="domain" description="Tetracyclin repressor-like C-terminal group 31" evidence="1">
    <location>
        <begin position="75"/>
        <end position="183"/>
    </location>
</feature>
<accession>A0A4R2R243</accession>